<accession>A0A9W7X7Y2</accession>
<name>A0A9W7X7Y2_9POAL</name>
<keyword evidence="2" id="KW-1185">Reference proteome</keyword>
<reference evidence="1 2" key="1">
    <citation type="submission" date="2022-10" db="EMBL/GenBank/DDBJ databases">
        <title>WGS assembly of Paspalum vaginatum 540-79.</title>
        <authorList>
            <person name="Sun G."/>
            <person name="Wase N."/>
            <person name="Shu S."/>
            <person name="Jenkins J."/>
            <person name="Zhou B."/>
            <person name="Torres-Rodriguez J."/>
            <person name="Chen C."/>
            <person name="Sandor L."/>
            <person name="Plott C."/>
            <person name="Yoshinga Y."/>
            <person name="Daum C."/>
            <person name="Qi P."/>
            <person name="Barry K."/>
            <person name="Lipzen A."/>
            <person name="Berry L."/>
            <person name="Pedersen C."/>
            <person name="Gottilla T."/>
            <person name="Foltz A."/>
            <person name="Yu H."/>
            <person name="O'Malley R."/>
            <person name="Zhang C."/>
            <person name="Devos K."/>
            <person name="Sigmon B."/>
            <person name="Yu B."/>
            <person name="Obata T."/>
            <person name="Schmutz J."/>
            <person name="Schnable J."/>
        </authorList>
    </citation>
    <scope>NUCLEOTIDE SEQUENCE [LARGE SCALE GENOMIC DNA]</scope>
    <source>
        <strain evidence="2">cv. 540-79</strain>
    </source>
</reference>
<evidence type="ECO:0000313" key="2">
    <source>
        <dbReference type="Proteomes" id="UP001164776"/>
    </source>
</evidence>
<comment type="caution">
    <text evidence="1">The sequence shown here is derived from an EMBL/GenBank/DDBJ whole genome shotgun (WGS) entry which is preliminary data.</text>
</comment>
<gene>
    <name evidence="1" type="ORF">BS78_K247000</name>
</gene>
<proteinExistence type="predicted"/>
<organism evidence="1 2">
    <name type="scientific">Paspalum vaginatum</name>
    <name type="common">seashore paspalum</name>
    <dbReference type="NCBI Taxonomy" id="158149"/>
    <lineage>
        <taxon>Eukaryota</taxon>
        <taxon>Viridiplantae</taxon>
        <taxon>Streptophyta</taxon>
        <taxon>Embryophyta</taxon>
        <taxon>Tracheophyta</taxon>
        <taxon>Spermatophyta</taxon>
        <taxon>Magnoliopsida</taxon>
        <taxon>Liliopsida</taxon>
        <taxon>Poales</taxon>
        <taxon>Poaceae</taxon>
        <taxon>PACMAD clade</taxon>
        <taxon>Panicoideae</taxon>
        <taxon>Andropogonodae</taxon>
        <taxon>Paspaleae</taxon>
        <taxon>Paspalinae</taxon>
        <taxon>Paspalum</taxon>
    </lineage>
</organism>
<dbReference type="Proteomes" id="UP001164776">
    <property type="component" value="Unassembled WGS sequence"/>
</dbReference>
<dbReference type="EMBL" id="MU631096">
    <property type="protein sequence ID" value="KAJ1253499.1"/>
    <property type="molecule type" value="Genomic_DNA"/>
</dbReference>
<dbReference type="AlphaFoldDB" id="A0A9W7X7Y2"/>
<evidence type="ECO:0000313" key="1">
    <source>
        <dbReference type="EMBL" id="KAJ1253499.1"/>
    </source>
</evidence>
<sequence>MKHTGLDAISMEKAIAEKAIHEVNKKCPYLQIDHDGITKRMLLHLWYNLCVV</sequence>
<protein>
    <submittedName>
        <fullName evidence="1">Uncharacterized protein</fullName>
    </submittedName>
</protein>